<evidence type="ECO:0000313" key="3">
    <source>
        <dbReference type="Proteomes" id="UP000077868"/>
    </source>
</evidence>
<sequence>MRSAPGSVRAAAAAILTTVLLVLVPSTAAVAADGTARSESPDGKAFATADLTFSKYSAVWKPVRVNDRDCHDNRGAFVTFKVRYQGKTHGKSLGSRGYKKPCGGDQMQTQKSTYGDMKIGAAGVKVCSVSFAKDTKPICAPTVWVDNPTVVG</sequence>
<feature type="chain" id="PRO_5008388168" description="Secreted protein" evidence="1">
    <location>
        <begin position="32"/>
        <end position="152"/>
    </location>
</feature>
<dbReference type="AlphaFoldDB" id="A0A1A9GEJ7"/>
<reference evidence="2 3" key="1">
    <citation type="submission" date="2016-03" db="EMBL/GenBank/DDBJ databases">
        <title>Complete genome sequence of a soil Actinobacterium, Nocardioides dokdonensis FR1436.</title>
        <authorList>
            <person name="Kwon S.-K."/>
            <person name="Kim K."/>
            <person name="Kim J.F."/>
        </authorList>
    </citation>
    <scope>NUCLEOTIDE SEQUENCE [LARGE SCALE GENOMIC DNA]</scope>
    <source>
        <strain evidence="2 3">FR1436</strain>
    </source>
</reference>
<proteinExistence type="predicted"/>
<gene>
    <name evidence="2" type="ORF">I601_0210</name>
</gene>
<evidence type="ECO:0000256" key="1">
    <source>
        <dbReference type="SAM" id="SignalP"/>
    </source>
</evidence>
<feature type="signal peptide" evidence="1">
    <location>
        <begin position="1"/>
        <end position="31"/>
    </location>
</feature>
<dbReference type="PATRIC" id="fig|1300347.3.peg.212"/>
<dbReference type="STRING" id="1300347.I601_0210"/>
<name>A0A1A9GEJ7_9ACTN</name>
<accession>A0A1A9GEJ7</accession>
<dbReference type="RefSeq" id="WP_068105287.1">
    <property type="nucleotide sequence ID" value="NZ_CP015079.1"/>
</dbReference>
<organism evidence="2 3">
    <name type="scientific">Nocardioides dokdonensis FR1436</name>
    <dbReference type="NCBI Taxonomy" id="1300347"/>
    <lineage>
        <taxon>Bacteria</taxon>
        <taxon>Bacillati</taxon>
        <taxon>Actinomycetota</taxon>
        <taxon>Actinomycetes</taxon>
        <taxon>Propionibacteriales</taxon>
        <taxon>Nocardioidaceae</taxon>
        <taxon>Nocardioides</taxon>
    </lineage>
</organism>
<dbReference type="EMBL" id="CP015079">
    <property type="protein sequence ID" value="ANH36664.1"/>
    <property type="molecule type" value="Genomic_DNA"/>
</dbReference>
<evidence type="ECO:0008006" key="4">
    <source>
        <dbReference type="Google" id="ProtNLM"/>
    </source>
</evidence>
<dbReference type="Proteomes" id="UP000077868">
    <property type="component" value="Chromosome"/>
</dbReference>
<dbReference type="KEGG" id="ndk:I601_0210"/>
<evidence type="ECO:0000313" key="2">
    <source>
        <dbReference type="EMBL" id="ANH36664.1"/>
    </source>
</evidence>
<protein>
    <recommendedName>
        <fullName evidence="4">Secreted protein</fullName>
    </recommendedName>
</protein>
<keyword evidence="1" id="KW-0732">Signal</keyword>
<keyword evidence="3" id="KW-1185">Reference proteome</keyword>